<keyword evidence="1" id="KW-1005">Bacterial flagellum biogenesis</keyword>
<evidence type="ECO:0008006" key="5">
    <source>
        <dbReference type="Google" id="ProtNLM"/>
    </source>
</evidence>
<dbReference type="EMBL" id="BAAADO010000002">
    <property type="protein sequence ID" value="GAA0484860.1"/>
    <property type="molecule type" value="Genomic_DNA"/>
</dbReference>
<evidence type="ECO:0000313" key="4">
    <source>
        <dbReference type="Proteomes" id="UP001500880"/>
    </source>
</evidence>
<comment type="caution">
    <text evidence="3">The sequence shown here is derived from an EMBL/GenBank/DDBJ whole genome shotgun (WGS) entry which is preliminary data.</text>
</comment>
<name>A0ABP3KQF1_9BACI</name>
<gene>
    <name evidence="3" type="ORF">GCM10008986_07620</name>
</gene>
<dbReference type="Proteomes" id="UP001500880">
    <property type="component" value="Unassembled WGS sequence"/>
</dbReference>
<dbReference type="InterPro" id="IPR036679">
    <property type="entry name" value="FlgN-like_sf"/>
</dbReference>
<evidence type="ECO:0000256" key="1">
    <source>
        <dbReference type="ARBA" id="ARBA00022795"/>
    </source>
</evidence>
<dbReference type="Gene3D" id="1.20.58.300">
    <property type="entry name" value="FlgN-like"/>
    <property type="match status" value="1"/>
</dbReference>
<protein>
    <recommendedName>
        <fullName evidence="5">FlgN protein</fullName>
    </recommendedName>
</protein>
<evidence type="ECO:0000256" key="2">
    <source>
        <dbReference type="SAM" id="MobiDB-lite"/>
    </source>
</evidence>
<dbReference type="SUPFAM" id="SSF140566">
    <property type="entry name" value="FlgN-like"/>
    <property type="match status" value="1"/>
</dbReference>
<proteinExistence type="predicted"/>
<dbReference type="InterPro" id="IPR007809">
    <property type="entry name" value="FlgN-like"/>
</dbReference>
<dbReference type="RefSeq" id="WP_343837801.1">
    <property type="nucleotide sequence ID" value="NZ_BAAADO010000002.1"/>
</dbReference>
<feature type="region of interest" description="Disordered" evidence="2">
    <location>
        <begin position="145"/>
        <end position="164"/>
    </location>
</feature>
<accession>A0ABP3KQF1</accession>
<sequence>MSAHEVITIMSKLKSLHESLLKLSYEKTDLLKEGKIDAFQKLLVNENKHVQAVRQLEEKRVALTEQWFLQQGLAGHEHTVSEMLKTLEDGEEKDELNAIFENMVVTVAELKQQEQLNKDLLQQSLQFVELSLDMLQPTMKNMNYSDNQKFGNPAQNRSVFDSKA</sequence>
<evidence type="ECO:0000313" key="3">
    <source>
        <dbReference type="EMBL" id="GAA0484860.1"/>
    </source>
</evidence>
<keyword evidence="4" id="KW-1185">Reference proteome</keyword>
<organism evidence="3 4">
    <name type="scientific">Salinibacillus aidingensis</name>
    <dbReference type="NCBI Taxonomy" id="237684"/>
    <lineage>
        <taxon>Bacteria</taxon>
        <taxon>Bacillati</taxon>
        <taxon>Bacillota</taxon>
        <taxon>Bacilli</taxon>
        <taxon>Bacillales</taxon>
        <taxon>Bacillaceae</taxon>
        <taxon>Salinibacillus</taxon>
    </lineage>
</organism>
<reference evidence="4" key="1">
    <citation type="journal article" date="2019" name="Int. J. Syst. Evol. Microbiol.">
        <title>The Global Catalogue of Microorganisms (GCM) 10K type strain sequencing project: providing services to taxonomists for standard genome sequencing and annotation.</title>
        <authorList>
            <consortium name="The Broad Institute Genomics Platform"/>
            <consortium name="The Broad Institute Genome Sequencing Center for Infectious Disease"/>
            <person name="Wu L."/>
            <person name="Ma J."/>
        </authorList>
    </citation>
    <scope>NUCLEOTIDE SEQUENCE [LARGE SCALE GENOMIC DNA]</scope>
    <source>
        <strain evidence="4">JCM 12389</strain>
    </source>
</reference>
<dbReference type="Pfam" id="PF05130">
    <property type="entry name" value="FlgN"/>
    <property type="match status" value="1"/>
</dbReference>